<dbReference type="Pfam" id="PF13537">
    <property type="entry name" value="GATase_7"/>
    <property type="match status" value="1"/>
</dbReference>
<sequence length="616" mass="70165">MCGIAGYIDWETTKQAQDNTIQRMGLTLICRGPDADGTWSDGPVAFAHRRLIVIDPVGGTQPMVRHVLGHTYAITYNGELYNMNELREELELCGHTFESRSDTELLLLSYIQWGPQCVEKLNGIFAFGIWSEADQTLFLARDRLGVKPLFYTERDHLFVFGSELKALLAHPSVPSEVDLEGLAELLLIGPARTPGHAVFKGIKELRPGYSLLYSQSGMTLTQYWHLESHEHEDDLETTASTVRQLLRDAVSRQLVSDVPVVTFLSGGLDSSAVSALASEEFAASSRGPLHTYSVDFANMDEYFEANAFQTGRDTPWARRVSEYLGTVHHEIVFDTPELIDHLTRPLAARDLPGMADIDISLYLFCREIKKDATVALSGEAADEVFGGYPWFHREDALQADTFPWSLQLQERVRLLSPDFLAKLNPKDYVGDRYHDALAEIPRLQGEERSEARLREISYLNLTRFLPTLLERKDRMSMATGLEVRVPFCDHRLVEYVWNIPWSMKRFDGNAKGILRKAILGTLPDDVVYRRKSPYPSTANPEYLVAVRTWIEEILDDKTQPIHALINESAVRDLIQSSYHKLDHRPWFGQIMAIPQMFDYLIQINTWLKDYDVHLTW</sequence>
<evidence type="ECO:0000256" key="5">
    <source>
        <dbReference type="ARBA" id="ARBA00022840"/>
    </source>
</evidence>
<dbReference type="InterPro" id="IPR006426">
    <property type="entry name" value="Asn_synth_AEB"/>
</dbReference>
<evidence type="ECO:0000313" key="13">
    <source>
        <dbReference type="EMBL" id="MCI0182651.1"/>
    </source>
</evidence>
<evidence type="ECO:0000256" key="11">
    <source>
        <dbReference type="PIRSR" id="PIRSR001589-3"/>
    </source>
</evidence>
<evidence type="ECO:0000313" key="14">
    <source>
        <dbReference type="Proteomes" id="UP001139263"/>
    </source>
</evidence>
<evidence type="ECO:0000256" key="3">
    <source>
        <dbReference type="ARBA" id="ARBA00012737"/>
    </source>
</evidence>
<dbReference type="InterPro" id="IPR017932">
    <property type="entry name" value="GATase_2_dom"/>
</dbReference>
<keyword evidence="6 9" id="KW-0061">Asparagine biosynthesis</keyword>
<comment type="catalytic activity">
    <reaction evidence="8">
        <text>L-aspartate + L-glutamine + ATP + H2O = L-asparagine + L-glutamate + AMP + diphosphate + H(+)</text>
        <dbReference type="Rhea" id="RHEA:12228"/>
        <dbReference type="ChEBI" id="CHEBI:15377"/>
        <dbReference type="ChEBI" id="CHEBI:15378"/>
        <dbReference type="ChEBI" id="CHEBI:29985"/>
        <dbReference type="ChEBI" id="CHEBI:29991"/>
        <dbReference type="ChEBI" id="CHEBI:30616"/>
        <dbReference type="ChEBI" id="CHEBI:33019"/>
        <dbReference type="ChEBI" id="CHEBI:58048"/>
        <dbReference type="ChEBI" id="CHEBI:58359"/>
        <dbReference type="ChEBI" id="CHEBI:456215"/>
        <dbReference type="EC" id="6.3.5.4"/>
    </reaction>
</comment>
<feature type="site" description="Important for beta-aspartyl-AMP intermediate formation" evidence="11">
    <location>
        <position position="379"/>
    </location>
</feature>
<feature type="binding site" evidence="10">
    <location>
        <begin position="377"/>
        <end position="378"/>
    </location>
    <ligand>
        <name>ATP</name>
        <dbReference type="ChEBI" id="CHEBI:30616"/>
    </ligand>
</feature>
<dbReference type="SUPFAM" id="SSF52402">
    <property type="entry name" value="Adenine nucleotide alpha hydrolases-like"/>
    <property type="match status" value="1"/>
</dbReference>
<feature type="domain" description="Glutamine amidotransferase type-2" evidence="12">
    <location>
        <begin position="2"/>
        <end position="216"/>
    </location>
</feature>
<dbReference type="EC" id="6.3.5.4" evidence="3"/>
<feature type="active site" description="For GATase activity" evidence="9">
    <location>
        <position position="2"/>
    </location>
</feature>
<dbReference type="CDD" id="cd00712">
    <property type="entry name" value="AsnB"/>
    <property type="match status" value="1"/>
</dbReference>
<evidence type="ECO:0000256" key="7">
    <source>
        <dbReference type="ARBA" id="ARBA00022962"/>
    </source>
</evidence>
<dbReference type="Gene3D" id="3.40.50.620">
    <property type="entry name" value="HUPs"/>
    <property type="match status" value="1"/>
</dbReference>
<dbReference type="AlphaFoldDB" id="A0A9X2AE05"/>
<name>A0A9X2AE05_9BACL</name>
<dbReference type="EMBL" id="JALBUF010000001">
    <property type="protein sequence ID" value="MCI0182651.1"/>
    <property type="molecule type" value="Genomic_DNA"/>
</dbReference>
<dbReference type="PROSITE" id="PS51278">
    <property type="entry name" value="GATASE_TYPE_2"/>
    <property type="match status" value="1"/>
</dbReference>
<dbReference type="InterPro" id="IPR001962">
    <property type="entry name" value="Asn_synthase"/>
</dbReference>
<dbReference type="SUPFAM" id="SSF56235">
    <property type="entry name" value="N-terminal nucleophile aminohydrolases (Ntn hydrolases)"/>
    <property type="match status" value="1"/>
</dbReference>
<protein>
    <recommendedName>
        <fullName evidence="3">asparagine synthase (glutamine-hydrolyzing)</fullName>
        <ecNumber evidence="3">6.3.5.4</ecNumber>
    </recommendedName>
</protein>
<feature type="binding site" evidence="10">
    <location>
        <position position="294"/>
    </location>
    <ligand>
        <name>ATP</name>
        <dbReference type="ChEBI" id="CHEBI:30616"/>
    </ligand>
</feature>
<evidence type="ECO:0000259" key="12">
    <source>
        <dbReference type="PROSITE" id="PS51278"/>
    </source>
</evidence>
<accession>A0A9X2AE05</accession>
<feature type="binding site" evidence="10">
    <location>
        <position position="102"/>
    </location>
    <ligand>
        <name>L-glutamine</name>
        <dbReference type="ChEBI" id="CHEBI:58359"/>
    </ligand>
</feature>
<evidence type="ECO:0000256" key="6">
    <source>
        <dbReference type="ARBA" id="ARBA00022888"/>
    </source>
</evidence>
<reference evidence="13" key="1">
    <citation type="submission" date="2022-03" db="EMBL/GenBank/DDBJ databases">
        <title>Draft Genome Sequence of Firmicute Strain S0AB, a Heterotrophic Iron/Sulfur-Oxidizing Extreme Acidophile.</title>
        <authorList>
            <person name="Vergara E."/>
            <person name="Pakostova E."/>
            <person name="Johnson D.B."/>
            <person name="Holmes D.S."/>
        </authorList>
    </citation>
    <scope>NUCLEOTIDE SEQUENCE</scope>
    <source>
        <strain evidence="13">S0AB</strain>
    </source>
</reference>
<dbReference type="Pfam" id="PF00733">
    <property type="entry name" value="Asn_synthase"/>
    <property type="match status" value="1"/>
</dbReference>
<dbReference type="NCBIfam" id="TIGR01536">
    <property type="entry name" value="asn_synth_AEB"/>
    <property type="match status" value="1"/>
</dbReference>
<evidence type="ECO:0000256" key="4">
    <source>
        <dbReference type="ARBA" id="ARBA00022741"/>
    </source>
</evidence>
<dbReference type="InterPro" id="IPR033738">
    <property type="entry name" value="AsnB_N"/>
</dbReference>
<evidence type="ECO:0000256" key="10">
    <source>
        <dbReference type="PIRSR" id="PIRSR001589-2"/>
    </source>
</evidence>
<evidence type="ECO:0000256" key="8">
    <source>
        <dbReference type="ARBA" id="ARBA00048741"/>
    </source>
</evidence>
<dbReference type="GO" id="GO:0005524">
    <property type="term" value="F:ATP binding"/>
    <property type="evidence" value="ECO:0007669"/>
    <property type="project" value="UniProtKB-KW"/>
</dbReference>
<dbReference type="Gene3D" id="3.60.20.10">
    <property type="entry name" value="Glutamine Phosphoribosylpyrophosphate, subunit 1, domain 1"/>
    <property type="match status" value="1"/>
</dbReference>
<evidence type="ECO:0000256" key="9">
    <source>
        <dbReference type="PIRSR" id="PIRSR001589-1"/>
    </source>
</evidence>
<dbReference type="PANTHER" id="PTHR43284">
    <property type="entry name" value="ASPARAGINE SYNTHETASE (GLUTAMINE-HYDROLYZING)"/>
    <property type="match status" value="1"/>
</dbReference>
<proteinExistence type="inferred from homology"/>
<dbReference type="InterPro" id="IPR051786">
    <property type="entry name" value="ASN_synthetase/amidase"/>
</dbReference>
<dbReference type="CDD" id="cd01991">
    <property type="entry name" value="Asn_synthase_B_C"/>
    <property type="match status" value="1"/>
</dbReference>
<comment type="caution">
    <text evidence="13">The sequence shown here is derived from an EMBL/GenBank/DDBJ whole genome shotgun (WGS) entry which is preliminary data.</text>
</comment>
<keyword evidence="9" id="KW-0028">Amino-acid biosynthesis</keyword>
<organism evidence="13 14">
    <name type="scientific">Sulfoacidibacillus ferrooxidans</name>
    <dbReference type="NCBI Taxonomy" id="2005001"/>
    <lineage>
        <taxon>Bacteria</taxon>
        <taxon>Bacillati</taxon>
        <taxon>Bacillota</taxon>
        <taxon>Bacilli</taxon>
        <taxon>Bacillales</taxon>
        <taxon>Alicyclobacillaceae</taxon>
        <taxon>Sulfoacidibacillus</taxon>
    </lineage>
</organism>
<keyword evidence="7 9" id="KW-0315">Glutamine amidotransferase</keyword>
<gene>
    <name evidence="13" type="primary">asnO</name>
    <name evidence="13" type="ORF">MM817_00917</name>
</gene>
<evidence type="ECO:0000256" key="1">
    <source>
        <dbReference type="ARBA" id="ARBA00005187"/>
    </source>
</evidence>
<dbReference type="RefSeq" id="WP_241712221.1">
    <property type="nucleotide sequence ID" value="NZ_JALBUF010000001.1"/>
</dbReference>
<keyword evidence="5 10" id="KW-0067">ATP-binding</keyword>
<keyword evidence="14" id="KW-1185">Reference proteome</keyword>
<dbReference type="PANTHER" id="PTHR43284:SF1">
    <property type="entry name" value="ASPARAGINE SYNTHETASE"/>
    <property type="match status" value="1"/>
</dbReference>
<comment type="similarity">
    <text evidence="2">Belongs to the asparagine synthetase family.</text>
</comment>
<dbReference type="InterPro" id="IPR014729">
    <property type="entry name" value="Rossmann-like_a/b/a_fold"/>
</dbReference>
<keyword evidence="4 10" id="KW-0547">Nucleotide-binding</keyword>
<evidence type="ECO:0000256" key="2">
    <source>
        <dbReference type="ARBA" id="ARBA00005752"/>
    </source>
</evidence>
<dbReference type="GO" id="GO:0006529">
    <property type="term" value="P:asparagine biosynthetic process"/>
    <property type="evidence" value="ECO:0007669"/>
    <property type="project" value="UniProtKB-KW"/>
</dbReference>
<dbReference type="GO" id="GO:0004066">
    <property type="term" value="F:asparagine synthase (glutamine-hydrolyzing) activity"/>
    <property type="evidence" value="ECO:0007669"/>
    <property type="project" value="UniProtKB-EC"/>
</dbReference>
<keyword evidence="13" id="KW-0436">Ligase</keyword>
<comment type="pathway">
    <text evidence="1">Amino-acid biosynthesis; L-asparagine biosynthesis; L-asparagine from L-aspartate (L-Gln route): step 1/1.</text>
</comment>
<dbReference type="InterPro" id="IPR029055">
    <property type="entry name" value="Ntn_hydrolases_N"/>
</dbReference>
<dbReference type="PIRSF" id="PIRSF001589">
    <property type="entry name" value="Asn_synthetase_glu-h"/>
    <property type="match status" value="1"/>
</dbReference>
<dbReference type="Proteomes" id="UP001139263">
    <property type="component" value="Unassembled WGS sequence"/>
</dbReference>